<keyword evidence="7" id="KW-1185">Reference proteome</keyword>
<dbReference type="Gene3D" id="2.60.120.10">
    <property type="entry name" value="Jelly Rolls"/>
    <property type="match status" value="1"/>
</dbReference>
<proteinExistence type="predicted"/>
<dbReference type="Proteomes" id="UP000678016">
    <property type="component" value="Chromosome"/>
</dbReference>
<gene>
    <name evidence="6" type="ORF">KGD83_13205</name>
</gene>
<feature type="domain" description="HTH araC/xylS-type" evidence="5">
    <location>
        <begin position="193"/>
        <end position="290"/>
    </location>
</feature>
<name>A0ABX8CD69_9ACTN</name>
<evidence type="ECO:0000259" key="5">
    <source>
        <dbReference type="PROSITE" id="PS01124"/>
    </source>
</evidence>
<dbReference type="PANTHER" id="PTHR11019:SF199">
    <property type="entry name" value="HTH-TYPE TRANSCRIPTIONAL REGULATOR NIMR"/>
    <property type="match status" value="1"/>
</dbReference>
<dbReference type="EMBL" id="CP074132">
    <property type="protein sequence ID" value="QUX31357.1"/>
    <property type="molecule type" value="Genomic_DNA"/>
</dbReference>
<dbReference type="InterPro" id="IPR009057">
    <property type="entry name" value="Homeodomain-like_sf"/>
</dbReference>
<dbReference type="InterPro" id="IPR003313">
    <property type="entry name" value="AraC-bd"/>
</dbReference>
<dbReference type="InterPro" id="IPR014710">
    <property type="entry name" value="RmlC-like_jellyroll"/>
</dbReference>
<dbReference type="Gene3D" id="1.10.10.60">
    <property type="entry name" value="Homeodomain-like"/>
    <property type="match status" value="2"/>
</dbReference>
<dbReference type="PANTHER" id="PTHR11019">
    <property type="entry name" value="HTH-TYPE TRANSCRIPTIONAL REGULATOR NIMR"/>
    <property type="match status" value="1"/>
</dbReference>
<dbReference type="RefSeq" id="WP_212644043.1">
    <property type="nucleotide sequence ID" value="NZ_CP074132.1"/>
</dbReference>
<keyword evidence="3" id="KW-0804">Transcription</keyword>
<dbReference type="SUPFAM" id="SSF46689">
    <property type="entry name" value="Homeodomain-like"/>
    <property type="match status" value="1"/>
</dbReference>
<dbReference type="SUPFAM" id="SSF51182">
    <property type="entry name" value="RmlC-like cupins"/>
    <property type="match status" value="1"/>
</dbReference>
<evidence type="ECO:0000256" key="2">
    <source>
        <dbReference type="ARBA" id="ARBA00023125"/>
    </source>
</evidence>
<dbReference type="Pfam" id="PF02311">
    <property type="entry name" value="AraC_binding"/>
    <property type="match status" value="1"/>
</dbReference>
<dbReference type="SMART" id="SM00342">
    <property type="entry name" value="HTH_ARAC"/>
    <property type="match status" value="1"/>
</dbReference>
<protein>
    <submittedName>
        <fullName evidence="6">Helix-turn-helix domain-containing protein</fullName>
    </submittedName>
</protein>
<sequence>MSPISPLPERTGSASTGTAAPSGEGAGLGAWRREPSTLVRRAAPLPEGAAAPFVIIAESHAPGAPAEWEPHAHPAHELVWVRCGALTSRVGDRVFTVSEGCGLWVPAGEVHAGRLTAGAELHTAFFAPDRTPVAFEGPTAIAMTPVLESLLMRLARTDLDAGARSRAEAVVFDVLEPSLPQLALRLPGEARADVIAEALLRDPADDRSLEDWARDLGVSPRTVSRAFRAATGLSFAQWRQSLRIHRALMLLGEGREVQDAAELLGYAQTSTFIDAFRRVMGATPGTYFGSSRAAVDRNSVSGVRKS</sequence>
<evidence type="ECO:0000313" key="7">
    <source>
        <dbReference type="Proteomes" id="UP000678016"/>
    </source>
</evidence>
<keyword evidence="1" id="KW-0805">Transcription regulation</keyword>
<evidence type="ECO:0000256" key="3">
    <source>
        <dbReference type="ARBA" id="ARBA00023163"/>
    </source>
</evidence>
<evidence type="ECO:0000313" key="6">
    <source>
        <dbReference type="EMBL" id="QUX31357.1"/>
    </source>
</evidence>
<dbReference type="Pfam" id="PF12833">
    <property type="entry name" value="HTH_18"/>
    <property type="match status" value="1"/>
</dbReference>
<reference evidence="7" key="1">
    <citation type="submission" date="2021-05" db="EMBL/GenBank/DDBJ databases">
        <title>Direct Submission.</title>
        <authorList>
            <person name="Li K."/>
            <person name="Gao J."/>
        </authorList>
    </citation>
    <scope>NUCLEOTIDE SEQUENCE [LARGE SCALE GENOMIC DNA]</scope>
    <source>
        <strain evidence="7">HDS12</strain>
    </source>
</reference>
<evidence type="ECO:0000256" key="1">
    <source>
        <dbReference type="ARBA" id="ARBA00023015"/>
    </source>
</evidence>
<dbReference type="PROSITE" id="PS00041">
    <property type="entry name" value="HTH_ARAC_FAMILY_1"/>
    <property type="match status" value="1"/>
</dbReference>
<dbReference type="InterPro" id="IPR018060">
    <property type="entry name" value="HTH_AraC"/>
</dbReference>
<feature type="region of interest" description="Disordered" evidence="4">
    <location>
        <begin position="1"/>
        <end position="30"/>
    </location>
</feature>
<dbReference type="PROSITE" id="PS01124">
    <property type="entry name" value="HTH_ARAC_FAMILY_2"/>
    <property type="match status" value="1"/>
</dbReference>
<organism evidence="6 7">
    <name type="scientific">Nocardiopsis akebiae</name>
    <dbReference type="NCBI Taxonomy" id="2831968"/>
    <lineage>
        <taxon>Bacteria</taxon>
        <taxon>Bacillati</taxon>
        <taxon>Actinomycetota</taxon>
        <taxon>Actinomycetes</taxon>
        <taxon>Streptosporangiales</taxon>
        <taxon>Nocardiopsidaceae</taxon>
        <taxon>Nocardiopsis</taxon>
    </lineage>
</organism>
<evidence type="ECO:0000256" key="4">
    <source>
        <dbReference type="SAM" id="MobiDB-lite"/>
    </source>
</evidence>
<accession>A0ABX8CD69</accession>
<dbReference type="InterPro" id="IPR018062">
    <property type="entry name" value="HTH_AraC-typ_CS"/>
</dbReference>
<dbReference type="InterPro" id="IPR011051">
    <property type="entry name" value="RmlC_Cupin_sf"/>
</dbReference>
<keyword evidence="2" id="KW-0238">DNA-binding</keyword>